<evidence type="ECO:0000256" key="1">
    <source>
        <dbReference type="SAM" id="MobiDB-lite"/>
    </source>
</evidence>
<dbReference type="SMART" id="SM00028">
    <property type="entry name" value="TPR"/>
    <property type="match status" value="2"/>
</dbReference>
<evidence type="ECO:0000313" key="4">
    <source>
        <dbReference type="Proteomes" id="UP000014605"/>
    </source>
</evidence>
<dbReference type="InterPro" id="IPR014710">
    <property type="entry name" value="RmlC-like_jellyroll"/>
</dbReference>
<dbReference type="PATRIC" id="fig|1125702.3.peg.1971"/>
<dbReference type="InterPro" id="IPR000595">
    <property type="entry name" value="cNMP-bd_dom"/>
</dbReference>
<keyword evidence="4" id="KW-1185">Reference proteome</keyword>
<dbReference type="GeneID" id="301462038"/>
<feature type="domain" description="Cyclic nucleotide-binding" evidence="2">
    <location>
        <begin position="1"/>
        <end position="88"/>
    </location>
</feature>
<dbReference type="InterPro" id="IPR019734">
    <property type="entry name" value="TPR_rpt"/>
</dbReference>
<dbReference type="Proteomes" id="UP000014605">
    <property type="component" value="Unassembled WGS sequence"/>
</dbReference>
<feature type="region of interest" description="Disordered" evidence="1">
    <location>
        <begin position="178"/>
        <end position="206"/>
    </location>
</feature>
<dbReference type="HOGENOM" id="CLU_846407_0_0_12"/>
<dbReference type="Pfam" id="PF00027">
    <property type="entry name" value="cNMP_binding"/>
    <property type="match status" value="1"/>
</dbReference>
<comment type="caution">
    <text evidence="3">The sequence shown here is derived from an EMBL/GenBank/DDBJ whole genome shotgun (WGS) entry which is preliminary data.</text>
</comment>
<sequence length="342" mass="37570">MPKAVQYSANSVIYFSGDFDARVFLLHSGHIALNSLDIETGAQVTEYIKTGEFFGVKSALGNYPREESAMVLTDSLVYTFSVAEFESFAQTNTHLQMLKVFSRQLRNIHRQLESLMDSKQQTNNEDGLFTVATAFYKSQHYQAAAQVAARYRALYPAGKHLGAIGPIIANSTQMAGRSFGEARQPGSMDSSSSGQPTGSASIPASGPVQQAQLNDASVDLTFQLAEDLVKQEKWADAYKQYHTIIEMKQGTKLEAAYLGAARCLYKQAEYVRCIQLGTGFITQFPKSLKLAEILMLLGLCYQGMDRPDKALPFYDKALTMAGPLLVPKIKELQTACEGAIHA</sequence>
<evidence type="ECO:0000259" key="2">
    <source>
        <dbReference type="PROSITE" id="PS50042"/>
    </source>
</evidence>
<dbReference type="InterPro" id="IPR018490">
    <property type="entry name" value="cNMP-bd_dom_sf"/>
</dbReference>
<dbReference type="PROSITE" id="PS50042">
    <property type="entry name" value="CNMP_BINDING_3"/>
    <property type="match status" value="1"/>
</dbReference>
<dbReference type="CDD" id="cd00038">
    <property type="entry name" value="CAP_ED"/>
    <property type="match status" value="1"/>
</dbReference>
<name>S3L7G1_9SPIR</name>
<dbReference type="AlphaFoldDB" id="S3L7G1"/>
<feature type="compositionally biased region" description="Low complexity" evidence="1">
    <location>
        <begin position="186"/>
        <end position="201"/>
    </location>
</feature>
<accession>S3L7G1</accession>
<dbReference type="SUPFAM" id="SSF51206">
    <property type="entry name" value="cAMP-binding domain-like"/>
    <property type="match status" value="1"/>
</dbReference>
<dbReference type="SUPFAM" id="SSF48452">
    <property type="entry name" value="TPR-like"/>
    <property type="match status" value="1"/>
</dbReference>
<dbReference type="InterPro" id="IPR011990">
    <property type="entry name" value="TPR-like_helical_dom_sf"/>
</dbReference>
<dbReference type="RefSeq" id="WP_016519205.1">
    <property type="nucleotide sequence ID" value="NZ_KE332512.1"/>
</dbReference>
<organism evidence="3 4">
    <name type="scientific">Treponema vincentii F0403</name>
    <dbReference type="NCBI Taxonomy" id="1125702"/>
    <lineage>
        <taxon>Bacteria</taxon>
        <taxon>Pseudomonadati</taxon>
        <taxon>Spirochaetota</taxon>
        <taxon>Spirochaetia</taxon>
        <taxon>Spirochaetales</taxon>
        <taxon>Treponemataceae</taxon>
        <taxon>Treponema</taxon>
    </lineage>
</organism>
<proteinExistence type="predicted"/>
<dbReference type="Gene3D" id="2.60.120.10">
    <property type="entry name" value="Jelly Rolls"/>
    <property type="match status" value="1"/>
</dbReference>
<protein>
    <recommendedName>
        <fullName evidence="2">Cyclic nucleotide-binding domain-containing protein</fullName>
    </recommendedName>
</protein>
<dbReference type="Gene3D" id="1.25.40.10">
    <property type="entry name" value="Tetratricopeptide repeat domain"/>
    <property type="match status" value="1"/>
</dbReference>
<evidence type="ECO:0000313" key="3">
    <source>
        <dbReference type="EMBL" id="EPF46393.1"/>
    </source>
</evidence>
<gene>
    <name evidence="3" type="ORF">HMPREF1222_01913</name>
</gene>
<dbReference type="EMBL" id="ATFC01000009">
    <property type="protein sequence ID" value="EPF46393.1"/>
    <property type="molecule type" value="Genomic_DNA"/>
</dbReference>
<reference evidence="3 4" key="1">
    <citation type="submission" date="2013-04" db="EMBL/GenBank/DDBJ databases">
        <title>The Genome Sequence of Treponema vincentii F0403.</title>
        <authorList>
            <consortium name="The Broad Institute Genomics Platform"/>
            <person name="Earl A."/>
            <person name="Ward D."/>
            <person name="Feldgarden M."/>
            <person name="Gevers D."/>
            <person name="Leonetti C."/>
            <person name="Izard J."/>
            <person name="Walker B."/>
            <person name="Young S."/>
            <person name="Zeng Q."/>
            <person name="Gargeya S."/>
            <person name="Fitzgerald M."/>
            <person name="Haas B."/>
            <person name="Abouelleil A."/>
            <person name="Allen A.W."/>
            <person name="Alvarado L."/>
            <person name="Arachchi H.M."/>
            <person name="Berlin A.M."/>
            <person name="Chapman S.B."/>
            <person name="Gainer-Dewar J."/>
            <person name="Goldberg J."/>
            <person name="Griggs A."/>
            <person name="Gujja S."/>
            <person name="Hansen M."/>
            <person name="Howarth C."/>
            <person name="Imamovic A."/>
            <person name="Ireland A."/>
            <person name="Larimer J."/>
            <person name="McCowan C."/>
            <person name="Murphy C."/>
            <person name="Pearson M."/>
            <person name="Poon T.W."/>
            <person name="Priest M."/>
            <person name="Roberts A."/>
            <person name="Saif S."/>
            <person name="Shea T."/>
            <person name="Sisk P."/>
            <person name="Sykes S."/>
            <person name="Wortman J."/>
            <person name="Nusbaum C."/>
            <person name="Birren B."/>
        </authorList>
    </citation>
    <scope>NUCLEOTIDE SEQUENCE [LARGE SCALE GENOMIC DNA]</scope>
    <source>
        <strain evidence="3 4">F0403</strain>
    </source>
</reference>